<keyword evidence="3" id="KW-0275">Fatty acid biosynthesis</keyword>
<proteinExistence type="predicted"/>
<evidence type="ECO:0000259" key="4">
    <source>
        <dbReference type="PROSITE" id="PS50968"/>
    </source>
</evidence>
<dbReference type="RefSeq" id="WP_277734421.1">
    <property type="nucleotide sequence ID" value="NZ_CP120733.1"/>
</dbReference>
<evidence type="ECO:0000256" key="3">
    <source>
        <dbReference type="RuleBase" id="RU364072"/>
    </source>
</evidence>
<name>A0ABY8EGS4_9FIRM</name>
<reference evidence="5 6" key="1">
    <citation type="submission" date="2023-03" db="EMBL/GenBank/DDBJ databases">
        <title>Complete genome sequence of Tepidibacter sp. SWIR-1, isolated from a deep-sea hydrothermal vent.</title>
        <authorList>
            <person name="Li X."/>
        </authorList>
    </citation>
    <scope>NUCLEOTIDE SEQUENCE [LARGE SCALE GENOMIC DNA]</scope>
    <source>
        <strain evidence="5 6">SWIR-1</strain>
    </source>
</reference>
<feature type="domain" description="Lipoyl-binding" evidence="4">
    <location>
        <begin position="71"/>
        <end position="147"/>
    </location>
</feature>
<dbReference type="PANTHER" id="PTHR45266:SF3">
    <property type="entry name" value="OXALOACETATE DECARBOXYLASE ALPHA CHAIN"/>
    <property type="match status" value="1"/>
</dbReference>
<evidence type="ECO:0000313" key="6">
    <source>
        <dbReference type="Proteomes" id="UP001222800"/>
    </source>
</evidence>
<comment type="function">
    <text evidence="3">This protein is a component of the acetyl coenzyme A carboxylase complex; first, biotin carboxylase catalyzes the carboxylation of the carrier protein and then the transcarboxylase transfers the carboxyl group to form malonyl-CoA.</text>
</comment>
<comment type="pathway">
    <text evidence="3">Lipid metabolism; fatty acid biosynthesis.</text>
</comment>
<keyword evidence="5" id="KW-0436">Ligase</keyword>
<sequence>MNINEIKELIMAIDKTSINKFDIEMNDLKLSIQKGDITTTDSVPSIKDEAKKEIITTDNEEIKKIETDDNTYIVNAPIMGTFYSAASPESGNFVNVGDKVKNGDTLCILEAMKLMNEIECDVDGEIIEVLVENEELVEYDQPLFKIKVNG</sequence>
<dbReference type="Proteomes" id="UP001222800">
    <property type="component" value="Chromosome"/>
</dbReference>
<dbReference type="SUPFAM" id="SSF51230">
    <property type="entry name" value="Single hybrid motif"/>
    <property type="match status" value="1"/>
</dbReference>
<dbReference type="Pfam" id="PF00364">
    <property type="entry name" value="Biotin_lipoyl"/>
    <property type="match status" value="1"/>
</dbReference>
<dbReference type="PROSITE" id="PS50968">
    <property type="entry name" value="BIOTINYL_LIPOYL"/>
    <property type="match status" value="1"/>
</dbReference>
<dbReference type="InterPro" id="IPR011053">
    <property type="entry name" value="Single_hybrid_motif"/>
</dbReference>
<dbReference type="PANTHER" id="PTHR45266">
    <property type="entry name" value="OXALOACETATE DECARBOXYLASE ALPHA CHAIN"/>
    <property type="match status" value="1"/>
</dbReference>
<evidence type="ECO:0000313" key="5">
    <source>
        <dbReference type="EMBL" id="WFD12131.1"/>
    </source>
</evidence>
<dbReference type="CDD" id="cd06850">
    <property type="entry name" value="biotinyl_domain"/>
    <property type="match status" value="1"/>
</dbReference>
<dbReference type="InterPro" id="IPR050709">
    <property type="entry name" value="Biotin_Carboxyl_Carrier/Decarb"/>
</dbReference>
<keyword evidence="2 3" id="KW-0092">Biotin</keyword>
<dbReference type="PRINTS" id="PR01071">
    <property type="entry name" value="ACOABIOTINCC"/>
</dbReference>
<dbReference type="GO" id="GO:0003989">
    <property type="term" value="F:acetyl-CoA carboxylase activity"/>
    <property type="evidence" value="ECO:0007669"/>
    <property type="project" value="UniProtKB-EC"/>
</dbReference>
<evidence type="ECO:0000256" key="2">
    <source>
        <dbReference type="ARBA" id="ARBA00023267"/>
    </source>
</evidence>
<keyword evidence="6" id="KW-1185">Reference proteome</keyword>
<organism evidence="5 6">
    <name type="scientific">Tepidibacter hydrothermalis</name>
    <dbReference type="NCBI Taxonomy" id="3036126"/>
    <lineage>
        <taxon>Bacteria</taxon>
        <taxon>Bacillati</taxon>
        <taxon>Bacillota</taxon>
        <taxon>Clostridia</taxon>
        <taxon>Peptostreptococcales</taxon>
        <taxon>Peptostreptococcaceae</taxon>
        <taxon>Tepidibacter</taxon>
    </lineage>
</organism>
<keyword evidence="3" id="KW-0276">Fatty acid metabolism</keyword>
<dbReference type="Gene3D" id="2.40.50.100">
    <property type="match status" value="1"/>
</dbReference>
<dbReference type="NCBIfam" id="TIGR00531">
    <property type="entry name" value="BCCP"/>
    <property type="match status" value="1"/>
</dbReference>
<gene>
    <name evidence="5" type="primary">accB</name>
    <name evidence="5" type="ORF">P4S50_08635</name>
</gene>
<dbReference type="EMBL" id="CP120733">
    <property type="protein sequence ID" value="WFD12131.1"/>
    <property type="molecule type" value="Genomic_DNA"/>
</dbReference>
<dbReference type="InterPro" id="IPR000089">
    <property type="entry name" value="Biotin_lipoyl"/>
</dbReference>
<dbReference type="InterPro" id="IPR001249">
    <property type="entry name" value="AcCoA_biotinCC"/>
</dbReference>
<evidence type="ECO:0000256" key="1">
    <source>
        <dbReference type="ARBA" id="ARBA00017562"/>
    </source>
</evidence>
<accession>A0ABY8EGS4</accession>
<keyword evidence="3" id="KW-0444">Lipid biosynthesis</keyword>
<protein>
    <recommendedName>
        <fullName evidence="1 3">Biotin carboxyl carrier protein of acetyl-CoA carboxylase</fullName>
    </recommendedName>
</protein>
<keyword evidence="3" id="KW-0443">Lipid metabolism</keyword>